<sequence>MSFNLDIVLGPLLVGTWANSALYTVEVIQAAYYYRHFKQDNWMWKLLVSSAIAIDSVSMIANYASVYLPYPLYMFTTGTVAALAQSFLVTRYWLLTRNKVLTLTLFFFITVAVGGAFASAATIAIFPVYQDREKAVVPATIWLITGVVTDVSIALALLLEFRKVKSSFKETRSLLNRLVAQTIQTGTGGATIALVVLVVFLVNNDSNVPTGVAYCLGRVYCITMLANLNSKKAGNTWSSKGTSSGANLDTRGERGNLERSEGGDEYGGIHVHRTAMVHIETPQEISRGSFKTNGRPDDSPAVEMEMTVNDSASYSSRKKQDLFAP</sequence>
<organism evidence="4 5">
    <name type="scientific">Mycena albidolilacea</name>
    <dbReference type="NCBI Taxonomy" id="1033008"/>
    <lineage>
        <taxon>Eukaryota</taxon>
        <taxon>Fungi</taxon>
        <taxon>Dikarya</taxon>
        <taxon>Basidiomycota</taxon>
        <taxon>Agaricomycotina</taxon>
        <taxon>Agaricomycetes</taxon>
        <taxon>Agaricomycetidae</taxon>
        <taxon>Agaricales</taxon>
        <taxon>Marasmiineae</taxon>
        <taxon>Mycenaceae</taxon>
        <taxon>Mycena</taxon>
    </lineage>
</organism>
<dbReference type="InterPro" id="IPR045339">
    <property type="entry name" value="DUF6534"/>
</dbReference>
<keyword evidence="2" id="KW-0472">Membrane</keyword>
<feature type="transmembrane region" description="Helical" evidence="2">
    <location>
        <begin position="182"/>
        <end position="202"/>
    </location>
</feature>
<gene>
    <name evidence="4" type="ORF">DFH08DRAFT_978466</name>
</gene>
<proteinExistence type="predicted"/>
<feature type="transmembrane region" description="Helical" evidence="2">
    <location>
        <begin position="106"/>
        <end position="129"/>
    </location>
</feature>
<feature type="transmembrane region" description="Helical" evidence="2">
    <location>
        <begin position="141"/>
        <end position="161"/>
    </location>
</feature>
<feature type="compositionally biased region" description="Basic and acidic residues" evidence="1">
    <location>
        <begin position="250"/>
        <end position="262"/>
    </location>
</feature>
<feature type="transmembrane region" description="Helical" evidence="2">
    <location>
        <begin position="72"/>
        <end position="94"/>
    </location>
</feature>
<protein>
    <recommendedName>
        <fullName evidence="3">DUF6534 domain-containing protein</fullName>
    </recommendedName>
</protein>
<feature type="transmembrane region" description="Helical" evidence="2">
    <location>
        <begin position="12"/>
        <end position="34"/>
    </location>
</feature>
<dbReference type="Proteomes" id="UP001218218">
    <property type="component" value="Unassembled WGS sequence"/>
</dbReference>
<feature type="transmembrane region" description="Helical" evidence="2">
    <location>
        <begin position="208"/>
        <end position="228"/>
    </location>
</feature>
<feature type="domain" description="DUF6534" evidence="3">
    <location>
        <begin position="147"/>
        <end position="232"/>
    </location>
</feature>
<evidence type="ECO:0000313" key="5">
    <source>
        <dbReference type="Proteomes" id="UP001218218"/>
    </source>
</evidence>
<comment type="caution">
    <text evidence="4">The sequence shown here is derived from an EMBL/GenBank/DDBJ whole genome shotgun (WGS) entry which is preliminary data.</text>
</comment>
<dbReference type="PANTHER" id="PTHR40465:SF1">
    <property type="entry name" value="DUF6534 DOMAIN-CONTAINING PROTEIN"/>
    <property type="match status" value="1"/>
</dbReference>
<evidence type="ECO:0000259" key="3">
    <source>
        <dbReference type="Pfam" id="PF20152"/>
    </source>
</evidence>
<keyword evidence="2" id="KW-1133">Transmembrane helix</keyword>
<feature type="region of interest" description="Disordered" evidence="1">
    <location>
        <begin position="284"/>
        <end position="325"/>
    </location>
</feature>
<accession>A0AAD6YZ88</accession>
<dbReference type="Pfam" id="PF20152">
    <property type="entry name" value="DUF6534"/>
    <property type="match status" value="1"/>
</dbReference>
<feature type="region of interest" description="Disordered" evidence="1">
    <location>
        <begin position="234"/>
        <end position="265"/>
    </location>
</feature>
<reference evidence="4" key="1">
    <citation type="submission" date="2023-03" db="EMBL/GenBank/DDBJ databases">
        <title>Massive genome expansion in bonnet fungi (Mycena s.s.) driven by repeated elements and novel gene families across ecological guilds.</title>
        <authorList>
            <consortium name="Lawrence Berkeley National Laboratory"/>
            <person name="Harder C.B."/>
            <person name="Miyauchi S."/>
            <person name="Viragh M."/>
            <person name="Kuo A."/>
            <person name="Thoen E."/>
            <person name="Andreopoulos B."/>
            <person name="Lu D."/>
            <person name="Skrede I."/>
            <person name="Drula E."/>
            <person name="Henrissat B."/>
            <person name="Morin E."/>
            <person name="Kohler A."/>
            <person name="Barry K."/>
            <person name="LaButti K."/>
            <person name="Morin E."/>
            <person name="Salamov A."/>
            <person name="Lipzen A."/>
            <person name="Mereny Z."/>
            <person name="Hegedus B."/>
            <person name="Baldrian P."/>
            <person name="Stursova M."/>
            <person name="Weitz H."/>
            <person name="Taylor A."/>
            <person name="Grigoriev I.V."/>
            <person name="Nagy L.G."/>
            <person name="Martin F."/>
            <person name="Kauserud H."/>
        </authorList>
    </citation>
    <scope>NUCLEOTIDE SEQUENCE</scope>
    <source>
        <strain evidence="4">CBHHK002</strain>
    </source>
</reference>
<keyword evidence="5" id="KW-1185">Reference proteome</keyword>
<name>A0AAD6YZ88_9AGAR</name>
<evidence type="ECO:0000313" key="4">
    <source>
        <dbReference type="EMBL" id="KAJ7301777.1"/>
    </source>
</evidence>
<dbReference type="AlphaFoldDB" id="A0AAD6YZ88"/>
<keyword evidence="2" id="KW-0812">Transmembrane</keyword>
<dbReference type="PANTHER" id="PTHR40465">
    <property type="entry name" value="CHROMOSOME 1, WHOLE GENOME SHOTGUN SEQUENCE"/>
    <property type="match status" value="1"/>
</dbReference>
<feature type="compositionally biased region" description="Polar residues" evidence="1">
    <location>
        <begin position="234"/>
        <end position="247"/>
    </location>
</feature>
<evidence type="ECO:0000256" key="2">
    <source>
        <dbReference type="SAM" id="Phobius"/>
    </source>
</evidence>
<feature type="transmembrane region" description="Helical" evidence="2">
    <location>
        <begin position="46"/>
        <end position="66"/>
    </location>
</feature>
<dbReference type="EMBL" id="JARIHO010000127">
    <property type="protein sequence ID" value="KAJ7301777.1"/>
    <property type="molecule type" value="Genomic_DNA"/>
</dbReference>
<evidence type="ECO:0000256" key="1">
    <source>
        <dbReference type="SAM" id="MobiDB-lite"/>
    </source>
</evidence>